<sequence>MHLLSVNTGAETPIEGARKSGKTGIFKRPVRGPVRVLAGGLAGDTISDRENHGGPDQAVYLFGSPDYGWWSETLGRELAPGTFGENLTVAGLESAAVCVGDRLEIGTAILEVTAPRIPCLTLAVRMEDPAFLKLFRRAERPGAYCRVVREGEVRAGDPVDYTPYAGERVPVLEVFRAFFDGNPSEDVLRRQLSVPIAVRAREAYEEQLAELLTEDTRAGSVS</sequence>
<dbReference type="Pfam" id="PF03473">
    <property type="entry name" value="MOSC"/>
    <property type="match status" value="1"/>
</dbReference>
<dbReference type="GO" id="GO:0030151">
    <property type="term" value="F:molybdenum ion binding"/>
    <property type="evidence" value="ECO:0007669"/>
    <property type="project" value="InterPro"/>
</dbReference>
<dbReference type="EMBL" id="CADCVM010000101">
    <property type="protein sequence ID" value="CAA9475620.1"/>
    <property type="molecule type" value="Genomic_DNA"/>
</dbReference>
<dbReference type="InterPro" id="IPR052353">
    <property type="entry name" value="Benzoxazolinone_Detox_Enz"/>
</dbReference>
<dbReference type="AlphaFoldDB" id="A0A6J4RTK9"/>
<name>A0A6J4RTK9_9ACTN</name>
<dbReference type="Gene3D" id="2.40.33.20">
    <property type="entry name" value="PK beta-barrel domain-like"/>
    <property type="match status" value="1"/>
</dbReference>
<gene>
    <name evidence="2" type="ORF">AVDCRST_MAG05-907</name>
</gene>
<dbReference type="PANTHER" id="PTHR30212">
    <property type="entry name" value="PROTEIN YIIM"/>
    <property type="match status" value="1"/>
</dbReference>
<dbReference type="PROSITE" id="PS51340">
    <property type="entry name" value="MOSC"/>
    <property type="match status" value="1"/>
</dbReference>
<evidence type="ECO:0000259" key="1">
    <source>
        <dbReference type="PROSITE" id="PS51340"/>
    </source>
</evidence>
<dbReference type="InterPro" id="IPR011037">
    <property type="entry name" value="Pyrv_Knase-like_insert_dom_sf"/>
</dbReference>
<protein>
    <recommendedName>
        <fullName evidence="1">MOSC domain-containing protein</fullName>
    </recommendedName>
</protein>
<feature type="domain" description="MOSC" evidence="1">
    <location>
        <begin position="28"/>
        <end position="162"/>
    </location>
</feature>
<dbReference type="GO" id="GO:0003824">
    <property type="term" value="F:catalytic activity"/>
    <property type="evidence" value="ECO:0007669"/>
    <property type="project" value="InterPro"/>
</dbReference>
<organism evidence="2">
    <name type="scientific">uncultured Rubrobacteraceae bacterium</name>
    <dbReference type="NCBI Taxonomy" id="349277"/>
    <lineage>
        <taxon>Bacteria</taxon>
        <taxon>Bacillati</taxon>
        <taxon>Actinomycetota</taxon>
        <taxon>Rubrobacteria</taxon>
        <taxon>Rubrobacterales</taxon>
        <taxon>Rubrobacteraceae</taxon>
        <taxon>environmental samples</taxon>
    </lineage>
</organism>
<dbReference type="PANTHER" id="PTHR30212:SF2">
    <property type="entry name" value="PROTEIN YIIM"/>
    <property type="match status" value="1"/>
</dbReference>
<reference evidence="2" key="1">
    <citation type="submission" date="2020-02" db="EMBL/GenBank/DDBJ databases">
        <authorList>
            <person name="Meier V. D."/>
        </authorList>
    </citation>
    <scope>NUCLEOTIDE SEQUENCE</scope>
    <source>
        <strain evidence="2">AVDCRST_MAG05</strain>
    </source>
</reference>
<dbReference type="InterPro" id="IPR005302">
    <property type="entry name" value="MoCF_Sase_C"/>
</dbReference>
<evidence type="ECO:0000313" key="2">
    <source>
        <dbReference type="EMBL" id="CAA9475620.1"/>
    </source>
</evidence>
<dbReference type="SUPFAM" id="SSF50800">
    <property type="entry name" value="PK beta-barrel domain-like"/>
    <property type="match status" value="1"/>
</dbReference>
<proteinExistence type="predicted"/>
<dbReference type="GO" id="GO:0030170">
    <property type="term" value="F:pyridoxal phosphate binding"/>
    <property type="evidence" value="ECO:0007669"/>
    <property type="project" value="InterPro"/>
</dbReference>
<accession>A0A6J4RTK9</accession>